<dbReference type="Proteomes" id="UP000297703">
    <property type="component" value="Unassembled WGS sequence"/>
</dbReference>
<dbReference type="AlphaFoldDB" id="A0A4D9DL88"/>
<keyword evidence="3" id="KW-1185">Reference proteome</keyword>
<dbReference type="EMBL" id="QXTE01000414">
    <property type="protein sequence ID" value="TFJ98235.1"/>
    <property type="molecule type" value="Genomic_DNA"/>
</dbReference>
<reference evidence="2 3" key="2">
    <citation type="submission" date="2019-04" db="EMBL/GenBank/DDBJ databases">
        <title>The genome sequence of big-headed turtle.</title>
        <authorList>
            <person name="Gong S."/>
        </authorList>
    </citation>
    <scope>NUCLEOTIDE SEQUENCE [LARGE SCALE GENOMIC DNA]</scope>
    <source>
        <strain evidence="2">DO16091913</strain>
        <tissue evidence="2">Muscle</tissue>
    </source>
</reference>
<feature type="region of interest" description="Disordered" evidence="1">
    <location>
        <begin position="58"/>
        <end position="97"/>
    </location>
</feature>
<organism evidence="2 3">
    <name type="scientific">Platysternon megacephalum</name>
    <name type="common">big-headed turtle</name>
    <dbReference type="NCBI Taxonomy" id="55544"/>
    <lineage>
        <taxon>Eukaryota</taxon>
        <taxon>Metazoa</taxon>
        <taxon>Chordata</taxon>
        <taxon>Craniata</taxon>
        <taxon>Vertebrata</taxon>
        <taxon>Euteleostomi</taxon>
        <taxon>Archelosauria</taxon>
        <taxon>Testudinata</taxon>
        <taxon>Testudines</taxon>
        <taxon>Cryptodira</taxon>
        <taxon>Durocryptodira</taxon>
        <taxon>Testudinoidea</taxon>
        <taxon>Platysternidae</taxon>
        <taxon>Platysternon</taxon>
    </lineage>
</organism>
<sequence length="123" mass="13477">MIGAKTLIQIPLIDSVNDKVALPLAPCFLMVPPIQQEANQCPPLHLLCSRRRDFESWEESANEGPHFHPQHARGRGGLPANEDSPFHPQRSKGQGDLPECSLFHLKGVGLGGERAQQLAEEGI</sequence>
<name>A0A4D9DL88_9SAUR</name>
<evidence type="ECO:0000313" key="3">
    <source>
        <dbReference type="Proteomes" id="UP000297703"/>
    </source>
</evidence>
<protein>
    <submittedName>
        <fullName evidence="2">Pepsin A-like</fullName>
    </submittedName>
</protein>
<proteinExistence type="predicted"/>
<accession>A0A4D9DL88</accession>
<gene>
    <name evidence="2" type="ORF">DR999_PMT19846</name>
</gene>
<evidence type="ECO:0000256" key="1">
    <source>
        <dbReference type="SAM" id="MobiDB-lite"/>
    </source>
</evidence>
<reference evidence="2 3" key="1">
    <citation type="submission" date="2019-04" db="EMBL/GenBank/DDBJ databases">
        <title>Draft genome of the big-headed turtle Platysternon megacephalum.</title>
        <authorList>
            <person name="Gong S."/>
        </authorList>
    </citation>
    <scope>NUCLEOTIDE SEQUENCE [LARGE SCALE GENOMIC DNA]</scope>
    <source>
        <strain evidence="2">DO16091913</strain>
        <tissue evidence="2">Muscle</tissue>
    </source>
</reference>
<evidence type="ECO:0000313" key="2">
    <source>
        <dbReference type="EMBL" id="TFJ98235.1"/>
    </source>
</evidence>
<comment type="caution">
    <text evidence="2">The sequence shown here is derived from an EMBL/GenBank/DDBJ whole genome shotgun (WGS) entry which is preliminary data.</text>
</comment>